<sequence length="272" mass="30913">MPIRQQVEYQGVEGARVGRLNRGINTTFVVYRIGDTVIDTGPSNQWSSVRRFLDTRPPRQLLLTHHHEDHSGNAARIAHRFGLTPQAPELGRAKLASGYRTPPIQRFIWGRPYPVQTEPLPLRVPLVGGGILTAVATPGHAKDLTCFHWRERGWLFSGDLYISRSLRYLRADEDLQLLMHSIYNVLQLEFEVVFCPHRGIVEQGHRALADKLENLKQLCTHARHLRQQGLDEQEMVRRLLGPEDWLAKVSFYNISKANLVRQAARVSLGGLG</sequence>
<dbReference type="OrthoDB" id="420651at2"/>
<dbReference type="EMBL" id="FNEM01000012">
    <property type="protein sequence ID" value="SDJ72774.1"/>
    <property type="molecule type" value="Genomic_DNA"/>
</dbReference>
<dbReference type="Gene3D" id="3.60.15.10">
    <property type="entry name" value="Ribonuclease Z/Hydroxyacylglutathione hydrolase-like"/>
    <property type="match status" value="1"/>
</dbReference>
<feature type="domain" description="Metallo-beta-lactamase" evidence="1">
    <location>
        <begin position="23"/>
        <end position="197"/>
    </location>
</feature>
<dbReference type="InterPro" id="IPR001279">
    <property type="entry name" value="Metallo-B-lactamas"/>
</dbReference>
<name>A0A1G8W322_9GAMM</name>
<dbReference type="AlphaFoldDB" id="A0A1G8W322"/>
<keyword evidence="3" id="KW-1185">Reference proteome</keyword>
<reference evidence="3" key="1">
    <citation type="submission" date="2016-10" db="EMBL/GenBank/DDBJ databases">
        <authorList>
            <person name="Varghese N."/>
            <person name="Submissions S."/>
        </authorList>
    </citation>
    <scope>NUCLEOTIDE SEQUENCE [LARGE SCALE GENOMIC DNA]</scope>
    <source>
        <strain evidence="3">DSM 23317</strain>
    </source>
</reference>
<protein>
    <submittedName>
        <fullName evidence="2">Glyoxylase, beta-lactamase superfamily II</fullName>
    </submittedName>
</protein>
<dbReference type="SUPFAM" id="SSF56281">
    <property type="entry name" value="Metallo-hydrolase/oxidoreductase"/>
    <property type="match status" value="1"/>
</dbReference>
<proteinExistence type="predicted"/>
<dbReference type="Proteomes" id="UP000199527">
    <property type="component" value="Unassembled WGS sequence"/>
</dbReference>
<organism evidence="2 3">
    <name type="scientific">Ferrimonas sediminum</name>
    <dbReference type="NCBI Taxonomy" id="718193"/>
    <lineage>
        <taxon>Bacteria</taxon>
        <taxon>Pseudomonadati</taxon>
        <taxon>Pseudomonadota</taxon>
        <taxon>Gammaproteobacteria</taxon>
        <taxon>Alteromonadales</taxon>
        <taxon>Ferrimonadaceae</taxon>
        <taxon>Ferrimonas</taxon>
    </lineage>
</organism>
<evidence type="ECO:0000313" key="3">
    <source>
        <dbReference type="Proteomes" id="UP000199527"/>
    </source>
</evidence>
<dbReference type="PANTHER" id="PTHR42951">
    <property type="entry name" value="METALLO-BETA-LACTAMASE DOMAIN-CONTAINING"/>
    <property type="match status" value="1"/>
</dbReference>
<dbReference type="Pfam" id="PF00753">
    <property type="entry name" value="Lactamase_B"/>
    <property type="match status" value="1"/>
</dbReference>
<dbReference type="InterPro" id="IPR036866">
    <property type="entry name" value="RibonucZ/Hydroxyglut_hydro"/>
</dbReference>
<dbReference type="InterPro" id="IPR050855">
    <property type="entry name" value="NDM-1-like"/>
</dbReference>
<dbReference type="SMART" id="SM00849">
    <property type="entry name" value="Lactamase_B"/>
    <property type="match status" value="1"/>
</dbReference>
<dbReference type="RefSeq" id="WP_090366323.1">
    <property type="nucleotide sequence ID" value="NZ_FNEM01000012.1"/>
</dbReference>
<evidence type="ECO:0000259" key="1">
    <source>
        <dbReference type="SMART" id="SM00849"/>
    </source>
</evidence>
<accession>A0A1G8W322</accession>
<gene>
    <name evidence="2" type="ORF">SAMN04488540_11280</name>
</gene>
<evidence type="ECO:0000313" key="2">
    <source>
        <dbReference type="EMBL" id="SDJ72774.1"/>
    </source>
</evidence>